<reference evidence="2" key="1">
    <citation type="submission" date="2014-09" db="EMBL/GenBank/DDBJ databases">
        <authorList>
            <person name="Mudge J."/>
            <person name="Ramaraj T."/>
            <person name="Lindquist I.E."/>
            <person name="Bharti A.K."/>
            <person name="Sundararajan A."/>
            <person name="Cameron C.T."/>
            <person name="Woodward J.E."/>
            <person name="May G.D."/>
            <person name="Brubaker C."/>
            <person name="Broadhvest J."/>
            <person name="Wilkins T.A."/>
        </authorList>
    </citation>
    <scope>NUCLEOTIDE SEQUENCE</scope>
    <source>
        <strain evidence="2">cv. AKA8401</strain>
    </source>
</reference>
<protein>
    <submittedName>
        <fullName evidence="1">Uncharacterized protein</fullName>
    </submittedName>
</protein>
<name>A0A0B0P0C6_GOSAR</name>
<accession>A0A0B0P0C6</accession>
<dbReference type="EMBL" id="KN410808">
    <property type="protein sequence ID" value="KHG18535.1"/>
    <property type="molecule type" value="Genomic_DNA"/>
</dbReference>
<organism evidence="1 2">
    <name type="scientific">Gossypium arboreum</name>
    <name type="common">Tree cotton</name>
    <name type="synonym">Gossypium nanking</name>
    <dbReference type="NCBI Taxonomy" id="29729"/>
    <lineage>
        <taxon>Eukaryota</taxon>
        <taxon>Viridiplantae</taxon>
        <taxon>Streptophyta</taxon>
        <taxon>Embryophyta</taxon>
        <taxon>Tracheophyta</taxon>
        <taxon>Spermatophyta</taxon>
        <taxon>Magnoliopsida</taxon>
        <taxon>eudicotyledons</taxon>
        <taxon>Gunneridae</taxon>
        <taxon>Pentapetalae</taxon>
        <taxon>rosids</taxon>
        <taxon>malvids</taxon>
        <taxon>Malvales</taxon>
        <taxon>Malvaceae</taxon>
        <taxon>Malvoideae</taxon>
        <taxon>Gossypium</taxon>
    </lineage>
</organism>
<dbReference type="AlphaFoldDB" id="A0A0B0P0C6"/>
<evidence type="ECO:0000313" key="1">
    <source>
        <dbReference type="EMBL" id="KHG18535.1"/>
    </source>
</evidence>
<evidence type="ECO:0000313" key="2">
    <source>
        <dbReference type="Proteomes" id="UP000032142"/>
    </source>
</evidence>
<sequence length="32" mass="3720">MEIRSVTFQSASCNFRKTRLVAEICSIADTWR</sequence>
<proteinExistence type="predicted"/>
<dbReference type="Proteomes" id="UP000032142">
    <property type="component" value="Unassembled WGS sequence"/>
</dbReference>
<gene>
    <name evidence="1" type="ORF">F383_08992</name>
</gene>
<keyword evidence="2" id="KW-1185">Reference proteome</keyword>